<dbReference type="PANTHER" id="PTHR33713:SF1">
    <property type="entry name" value="CYTOPLASMIC PROTEIN"/>
    <property type="match status" value="1"/>
</dbReference>
<dbReference type="InterPro" id="IPR051405">
    <property type="entry name" value="phD/YefM_antitoxin"/>
</dbReference>
<dbReference type="SUPFAM" id="SSF143120">
    <property type="entry name" value="YefM-like"/>
    <property type="match status" value="1"/>
</dbReference>
<evidence type="ECO:0000256" key="1">
    <source>
        <dbReference type="ARBA" id="ARBA00009981"/>
    </source>
</evidence>
<comment type="function">
    <text evidence="2">Antitoxin component of a type II toxin-antitoxin (TA) system.</text>
</comment>
<dbReference type="EMBL" id="NBYY01000026">
    <property type="protein sequence ID" value="PCS22116.1"/>
    <property type="molecule type" value="Genomic_DNA"/>
</dbReference>
<keyword evidence="3" id="KW-0614">Plasmid</keyword>
<dbReference type="InterPro" id="IPR006442">
    <property type="entry name" value="Antitoxin_Phd/YefM"/>
</dbReference>
<dbReference type="PANTHER" id="PTHR33713">
    <property type="entry name" value="ANTITOXIN YAFN-RELATED"/>
    <property type="match status" value="1"/>
</dbReference>
<organism evidence="3 4">
    <name type="scientific">Candidatus Enterovibrio escicola</name>
    <dbReference type="NCBI Taxonomy" id="1927127"/>
    <lineage>
        <taxon>Bacteria</taxon>
        <taxon>Pseudomonadati</taxon>
        <taxon>Pseudomonadota</taxon>
        <taxon>Gammaproteobacteria</taxon>
        <taxon>Vibrionales</taxon>
        <taxon>Vibrionaceae</taxon>
        <taxon>Enterovibrio</taxon>
    </lineage>
</organism>
<accession>A0A2A5T1U1</accession>
<evidence type="ECO:0000313" key="3">
    <source>
        <dbReference type="EMBL" id="PCS22116.1"/>
    </source>
</evidence>
<dbReference type="InterPro" id="IPR036165">
    <property type="entry name" value="YefM-like_sf"/>
</dbReference>
<protein>
    <recommendedName>
        <fullName evidence="2">Antitoxin</fullName>
    </recommendedName>
</protein>
<dbReference type="AlphaFoldDB" id="A0A2A5T1U1"/>
<sequence>MTMEIIRPILADNATSITELKKNPMAVIEQADGFPVAVLNRNQPVFYCIPADAYELLMDKLEDVELAKLVVERRDQEEIEVNINDL</sequence>
<evidence type="ECO:0000313" key="4">
    <source>
        <dbReference type="Proteomes" id="UP000219020"/>
    </source>
</evidence>
<dbReference type="NCBIfam" id="TIGR01552">
    <property type="entry name" value="phd_fam"/>
    <property type="match status" value="1"/>
</dbReference>
<geneLocation type="plasmid" evidence="4">
    <name>pmj3</name>
</geneLocation>
<evidence type="ECO:0000256" key="2">
    <source>
        <dbReference type="RuleBase" id="RU362080"/>
    </source>
</evidence>
<name>A0A2A5T1U1_9GAMM</name>
<proteinExistence type="inferred from homology"/>
<reference evidence="4" key="1">
    <citation type="submission" date="2017-04" db="EMBL/GenBank/DDBJ databases">
        <title>Genome evolution of the luminous symbionts of deep sea anglerfish.</title>
        <authorList>
            <person name="Hendry T.A."/>
        </authorList>
    </citation>
    <scope>NUCLEOTIDE SEQUENCE [LARGE SCALE GENOMIC DNA]</scope>
    <source>
        <plasmid evidence="4">pmj3</plasmid>
    </source>
</reference>
<keyword evidence="4" id="KW-1185">Reference proteome</keyword>
<comment type="caution">
    <text evidence="3">The sequence shown here is derived from an EMBL/GenBank/DDBJ whole genome shotgun (WGS) entry which is preliminary data.</text>
</comment>
<dbReference type="Pfam" id="PF02604">
    <property type="entry name" value="PhdYeFM_antitox"/>
    <property type="match status" value="1"/>
</dbReference>
<gene>
    <name evidence="3" type="ORF">BTN49_2310</name>
</gene>
<dbReference type="Proteomes" id="UP000219020">
    <property type="component" value="Plasmid pMJ3"/>
</dbReference>
<comment type="similarity">
    <text evidence="1 2">Belongs to the phD/YefM antitoxin family.</text>
</comment>